<dbReference type="InterPro" id="IPR058581">
    <property type="entry name" value="TM_HPP"/>
</dbReference>
<proteinExistence type="predicted"/>
<keyword evidence="2" id="KW-1133">Transmembrane helix</keyword>
<dbReference type="EMBL" id="CAOQHR010000004">
    <property type="protein sequence ID" value="CAI6334038.1"/>
    <property type="molecule type" value="Genomic_DNA"/>
</dbReference>
<evidence type="ECO:0000256" key="1">
    <source>
        <dbReference type="SAM" id="MobiDB-lite"/>
    </source>
</evidence>
<feature type="transmembrane region" description="Helical" evidence="2">
    <location>
        <begin position="112"/>
        <end position="130"/>
    </location>
</feature>
<feature type="transmembrane region" description="Helical" evidence="2">
    <location>
        <begin position="50"/>
        <end position="71"/>
    </location>
</feature>
<keyword evidence="5" id="KW-1185">Reference proteome</keyword>
<feature type="transmembrane region" description="Helical" evidence="2">
    <location>
        <begin position="137"/>
        <end position="159"/>
    </location>
</feature>
<accession>A0A9W4XJM7</accession>
<dbReference type="PANTHER" id="PTHR33741">
    <property type="entry name" value="TRANSMEMBRANE PROTEIN DDB_G0269096-RELATED"/>
    <property type="match status" value="1"/>
</dbReference>
<comment type="caution">
    <text evidence="4">The sequence shown here is derived from an EMBL/GenBank/DDBJ whole genome shotgun (WGS) entry which is preliminary data.</text>
</comment>
<dbReference type="OrthoDB" id="2016548at2759"/>
<dbReference type="AlphaFoldDB" id="A0A9W4XJM7"/>
<reference evidence="4" key="1">
    <citation type="submission" date="2023-01" db="EMBL/GenBank/DDBJ databases">
        <authorList>
            <person name="Van Ghelder C."/>
            <person name="Rancurel C."/>
        </authorList>
    </citation>
    <scope>NUCLEOTIDE SEQUENCE</scope>
    <source>
        <strain evidence="4">CNCM I-4278</strain>
    </source>
</reference>
<gene>
    <name evidence="4" type="ORF">PDIGIT_LOCUS7091</name>
</gene>
<keyword evidence="2" id="KW-0472">Membrane</keyword>
<sequence>MLPFKADEWNFDIDQYINTIIPPSPLHKLPTPLSRFLGYRKEQGPDVGNVLGAFWSFVGAFCGLAIVAAVFNNVQMIQAHHPPALIASFGASAILEYNVIRSPLGQPRNALLGHALSALVGVGITKLFLYHSDFTSIRWIAGAVSCGAASALMLLTGTVHPPGGASAVIAATSPEVTAMGWYFVGLVMLGTTLMLGIGLLINNIHRQFPVYWWTPLDVRRTRRRNEQVAPDARGGFEFRGEKESESEVDEEDVESKDGDVNLETGKGGKANNGIFISSQGVSLPTGLALNSQEAELLERLKMRLVGLQVVKRNGRDSEETKEH</sequence>
<feature type="domain" description="HPP transmembrane region" evidence="3">
    <location>
        <begin position="48"/>
        <end position="209"/>
    </location>
</feature>
<dbReference type="Pfam" id="PF04982">
    <property type="entry name" value="TM_HPP"/>
    <property type="match status" value="1"/>
</dbReference>
<protein>
    <recommendedName>
        <fullName evidence="3">HPP transmembrane region domain-containing protein</fullName>
    </recommendedName>
</protein>
<dbReference type="InterPro" id="IPR007065">
    <property type="entry name" value="HPP"/>
</dbReference>
<evidence type="ECO:0000256" key="2">
    <source>
        <dbReference type="SAM" id="Phobius"/>
    </source>
</evidence>
<feature type="region of interest" description="Disordered" evidence="1">
    <location>
        <begin position="225"/>
        <end position="265"/>
    </location>
</feature>
<keyword evidence="2" id="KW-0812">Transmembrane</keyword>
<dbReference type="PANTHER" id="PTHR33741:SF5">
    <property type="entry name" value="TRANSMEMBRANE PROTEIN DDB_G0269096-RELATED"/>
    <property type="match status" value="1"/>
</dbReference>
<name>A0A9W4XJM7_9PLEO</name>
<evidence type="ECO:0000313" key="5">
    <source>
        <dbReference type="Proteomes" id="UP001152607"/>
    </source>
</evidence>
<organism evidence="4 5">
    <name type="scientific">Periconia digitata</name>
    <dbReference type="NCBI Taxonomy" id="1303443"/>
    <lineage>
        <taxon>Eukaryota</taxon>
        <taxon>Fungi</taxon>
        <taxon>Dikarya</taxon>
        <taxon>Ascomycota</taxon>
        <taxon>Pezizomycotina</taxon>
        <taxon>Dothideomycetes</taxon>
        <taxon>Pleosporomycetidae</taxon>
        <taxon>Pleosporales</taxon>
        <taxon>Massarineae</taxon>
        <taxon>Periconiaceae</taxon>
        <taxon>Periconia</taxon>
    </lineage>
</organism>
<evidence type="ECO:0000259" key="3">
    <source>
        <dbReference type="Pfam" id="PF04982"/>
    </source>
</evidence>
<feature type="transmembrane region" description="Helical" evidence="2">
    <location>
        <begin position="179"/>
        <end position="201"/>
    </location>
</feature>
<feature type="compositionally biased region" description="Basic and acidic residues" evidence="1">
    <location>
        <begin position="234"/>
        <end position="245"/>
    </location>
</feature>
<dbReference type="Proteomes" id="UP001152607">
    <property type="component" value="Unassembled WGS sequence"/>
</dbReference>
<evidence type="ECO:0000313" key="4">
    <source>
        <dbReference type="EMBL" id="CAI6334038.1"/>
    </source>
</evidence>